<evidence type="ECO:0000313" key="2">
    <source>
        <dbReference type="EMBL" id="BBO78572.1"/>
    </source>
</evidence>
<organism evidence="2 3">
    <name type="scientific">Desulfosarcina widdelii</name>
    <dbReference type="NCBI Taxonomy" id="947919"/>
    <lineage>
        <taxon>Bacteria</taxon>
        <taxon>Pseudomonadati</taxon>
        <taxon>Thermodesulfobacteriota</taxon>
        <taxon>Desulfobacteria</taxon>
        <taxon>Desulfobacterales</taxon>
        <taxon>Desulfosarcinaceae</taxon>
        <taxon>Desulfosarcina</taxon>
    </lineage>
</organism>
<accession>A0A5K7Z970</accession>
<dbReference type="Proteomes" id="UP000427769">
    <property type="component" value="Chromosome"/>
</dbReference>
<dbReference type="InterPro" id="IPR024264">
    <property type="entry name" value="DUF3786"/>
</dbReference>
<evidence type="ECO:0000259" key="1">
    <source>
        <dbReference type="Pfam" id="PF12654"/>
    </source>
</evidence>
<dbReference type="RefSeq" id="WP_155307187.1">
    <property type="nucleotide sequence ID" value="NZ_AP021875.1"/>
</dbReference>
<gene>
    <name evidence="2" type="ORF">DSCW_59890</name>
</gene>
<protein>
    <recommendedName>
        <fullName evidence="1">DUF3786 domain-containing protein</fullName>
    </recommendedName>
</protein>
<sequence>MKQAPVFDEIYKNYLTEVSAIDLSLAGKRLGIQIDGDTAIIPFYGIPHRVSSKGVLDAEGRRPIHAVSVILCKYLLLCPKQEPPAANEWLRYPTTSD</sequence>
<name>A0A5K7Z970_9BACT</name>
<dbReference type="KEGG" id="dwd:DSCW_59890"/>
<keyword evidence="3" id="KW-1185">Reference proteome</keyword>
<dbReference type="Pfam" id="PF12654">
    <property type="entry name" value="DUF3786"/>
    <property type="match status" value="1"/>
</dbReference>
<proteinExistence type="predicted"/>
<dbReference type="EMBL" id="AP021875">
    <property type="protein sequence ID" value="BBO78572.1"/>
    <property type="molecule type" value="Genomic_DNA"/>
</dbReference>
<evidence type="ECO:0000313" key="3">
    <source>
        <dbReference type="Proteomes" id="UP000427769"/>
    </source>
</evidence>
<dbReference type="AlphaFoldDB" id="A0A5K7Z970"/>
<dbReference type="OrthoDB" id="5418701at2"/>
<reference evidence="2 3" key="1">
    <citation type="submission" date="2019-11" db="EMBL/GenBank/DDBJ databases">
        <title>Comparative genomics of hydrocarbon-degrading Desulfosarcina strains.</title>
        <authorList>
            <person name="Watanabe M."/>
            <person name="Kojima H."/>
            <person name="Fukui M."/>
        </authorList>
    </citation>
    <scope>NUCLEOTIDE SEQUENCE [LARGE SCALE GENOMIC DNA]</scope>
    <source>
        <strain evidence="2 3">PP31</strain>
    </source>
</reference>
<feature type="domain" description="DUF3786" evidence="1">
    <location>
        <begin position="23"/>
        <end position="92"/>
    </location>
</feature>